<dbReference type="EMBL" id="HACA01007742">
    <property type="protein sequence ID" value="CDW25103.1"/>
    <property type="molecule type" value="Transcribed_RNA"/>
</dbReference>
<feature type="non-terminal residue" evidence="1">
    <location>
        <position position="1"/>
    </location>
</feature>
<sequence length="49" mass="5313">KTTLPSAKFAWTQGIRNLPLSLDIHGCCEPVTLQEPDQGRHNPVGGNNT</sequence>
<dbReference type="AlphaFoldDB" id="A0A0K2TGE5"/>
<proteinExistence type="predicted"/>
<protein>
    <submittedName>
        <fullName evidence="1">Uncharacterized protein</fullName>
    </submittedName>
</protein>
<name>A0A0K2TGE5_LEPSM</name>
<reference evidence="1" key="1">
    <citation type="submission" date="2014-05" db="EMBL/GenBank/DDBJ databases">
        <authorList>
            <person name="Chronopoulou M."/>
        </authorList>
    </citation>
    <scope>NUCLEOTIDE SEQUENCE</scope>
    <source>
        <tissue evidence="1">Whole organism</tissue>
    </source>
</reference>
<organism evidence="1">
    <name type="scientific">Lepeophtheirus salmonis</name>
    <name type="common">Salmon louse</name>
    <name type="synonym">Caligus salmonis</name>
    <dbReference type="NCBI Taxonomy" id="72036"/>
    <lineage>
        <taxon>Eukaryota</taxon>
        <taxon>Metazoa</taxon>
        <taxon>Ecdysozoa</taxon>
        <taxon>Arthropoda</taxon>
        <taxon>Crustacea</taxon>
        <taxon>Multicrustacea</taxon>
        <taxon>Hexanauplia</taxon>
        <taxon>Copepoda</taxon>
        <taxon>Siphonostomatoida</taxon>
        <taxon>Caligidae</taxon>
        <taxon>Lepeophtheirus</taxon>
    </lineage>
</organism>
<evidence type="ECO:0000313" key="1">
    <source>
        <dbReference type="EMBL" id="CDW25103.1"/>
    </source>
</evidence>
<accession>A0A0K2TGE5</accession>